<keyword evidence="1" id="KW-0812">Transmembrane</keyword>
<dbReference type="Proteomes" id="UP001174936">
    <property type="component" value="Unassembled WGS sequence"/>
</dbReference>
<evidence type="ECO:0000313" key="3">
    <source>
        <dbReference type="Proteomes" id="UP001174936"/>
    </source>
</evidence>
<keyword evidence="3" id="KW-1185">Reference proteome</keyword>
<evidence type="ECO:0000256" key="1">
    <source>
        <dbReference type="SAM" id="Phobius"/>
    </source>
</evidence>
<feature type="transmembrane region" description="Helical" evidence="1">
    <location>
        <begin position="6"/>
        <end position="27"/>
    </location>
</feature>
<gene>
    <name evidence="2" type="ORF">B0T16DRAFT_407759</name>
</gene>
<comment type="caution">
    <text evidence="2">The sequence shown here is derived from an EMBL/GenBank/DDBJ whole genome shotgun (WGS) entry which is preliminary data.</text>
</comment>
<protein>
    <submittedName>
        <fullName evidence="2">Uncharacterized protein</fullName>
    </submittedName>
</protein>
<evidence type="ECO:0000313" key="2">
    <source>
        <dbReference type="EMBL" id="KAK0648129.1"/>
    </source>
</evidence>
<reference evidence="2" key="1">
    <citation type="submission" date="2023-06" db="EMBL/GenBank/DDBJ databases">
        <title>Genome-scale phylogeny and comparative genomics of the fungal order Sordariales.</title>
        <authorList>
            <consortium name="Lawrence Berkeley National Laboratory"/>
            <person name="Hensen N."/>
            <person name="Bonometti L."/>
            <person name="Westerberg I."/>
            <person name="Brannstrom I.O."/>
            <person name="Guillou S."/>
            <person name="Cros-Aarteil S."/>
            <person name="Calhoun S."/>
            <person name="Haridas S."/>
            <person name="Kuo A."/>
            <person name="Mondo S."/>
            <person name="Pangilinan J."/>
            <person name="Riley R."/>
            <person name="Labutti K."/>
            <person name="Andreopoulos B."/>
            <person name="Lipzen A."/>
            <person name="Chen C."/>
            <person name="Yanf M."/>
            <person name="Daum C."/>
            <person name="Ng V."/>
            <person name="Clum A."/>
            <person name="Steindorff A."/>
            <person name="Ohm R."/>
            <person name="Martin F."/>
            <person name="Silar P."/>
            <person name="Natvig D."/>
            <person name="Lalanne C."/>
            <person name="Gautier V."/>
            <person name="Ament-Velasquez S.L."/>
            <person name="Kruys A."/>
            <person name="Hutchinson M.I."/>
            <person name="Powell A.J."/>
            <person name="Barry K."/>
            <person name="Miller A.N."/>
            <person name="Grigoriev I.V."/>
            <person name="Debuchy R."/>
            <person name="Gladieux P."/>
            <person name="Thoren M.H."/>
            <person name="Johannesson H."/>
        </authorList>
    </citation>
    <scope>NUCLEOTIDE SEQUENCE</scope>
    <source>
        <strain evidence="2">SMH2532-1</strain>
    </source>
</reference>
<keyword evidence="1" id="KW-1133">Transmembrane helix</keyword>
<name>A0AA39Y9D5_9PEZI</name>
<sequence>MSLGTTVLAVATTPFSTILLFCSFLSISQFKTRIPTASSALGHVRSMTPCLWCARESICRPADARGSLPSRPKLMLP</sequence>
<proteinExistence type="predicted"/>
<keyword evidence="1" id="KW-0472">Membrane</keyword>
<dbReference type="EMBL" id="JAULSV010000003">
    <property type="protein sequence ID" value="KAK0648129.1"/>
    <property type="molecule type" value="Genomic_DNA"/>
</dbReference>
<organism evidence="2 3">
    <name type="scientific">Cercophora newfieldiana</name>
    <dbReference type="NCBI Taxonomy" id="92897"/>
    <lineage>
        <taxon>Eukaryota</taxon>
        <taxon>Fungi</taxon>
        <taxon>Dikarya</taxon>
        <taxon>Ascomycota</taxon>
        <taxon>Pezizomycotina</taxon>
        <taxon>Sordariomycetes</taxon>
        <taxon>Sordariomycetidae</taxon>
        <taxon>Sordariales</taxon>
        <taxon>Lasiosphaeriaceae</taxon>
        <taxon>Cercophora</taxon>
    </lineage>
</organism>
<accession>A0AA39Y9D5</accession>
<dbReference type="AlphaFoldDB" id="A0AA39Y9D5"/>